<feature type="compositionally biased region" description="Basic and acidic residues" evidence="1">
    <location>
        <begin position="1"/>
        <end position="24"/>
    </location>
</feature>
<evidence type="ECO:0000256" key="1">
    <source>
        <dbReference type="SAM" id="MobiDB-lite"/>
    </source>
</evidence>
<name>A0A8H9C8I8_9HYPH</name>
<dbReference type="EMBL" id="AP024145">
    <property type="protein sequence ID" value="BCM87287.1"/>
    <property type="molecule type" value="Genomic_DNA"/>
</dbReference>
<accession>A0A8H9C8I8</accession>
<dbReference type="Proteomes" id="UP000663508">
    <property type="component" value="Chromosome"/>
</dbReference>
<dbReference type="AlphaFoldDB" id="A0A8H9C8I8"/>
<dbReference type="KEGG" id="mind:mvi_57480"/>
<evidence type="ECO:0000313" key="3">
    <source>
        <dbReference type="Proteomes" id="UP000663508"/>
    </source>
</evidence>
<sequence>MPKRAEVGEGNVAERKRRIEDVPRRLGGKAPPASGHGDNVVGHDGLALAPGSDPHIFIIEEDGGNPSEAETTGDRQPVMSVHDEELAAVDTDRLSPSLLTQNSPFELPDTIRIGIFGRNQAGKIQEAVLHRQILYQDERI</sequence>
<evidence type="ECO:0000313" key="2">
    <source>
        <dbReference type="EMBL" id="BCM87287.1"/>
    </source>
</evidence>
<proteinExistence type="predicted"/>
<feature type="region of interest" description="Disordered" evidence="1">
    <location>
        <begin position="1"/>
        <end position="47"/>
    </location>
</feature>
<gene>
    <name evidence="2" type="ORF">mvi_57480</name>
</gene>
<reference evidence="2" key="1">
    <citation type="submission" date="2020-11" db="EMBL/GenBank/DDBJ databases">
        <title>Complete genome sequence of a novel pathogenic Methylobacterium strain isolated from rice in Vietnam.</title>
        <authorList>
            <person name="Lai K."/>
            <person name="Okazaki S."/>
            <person name="Higashi K."/>
            <person name="Mori H."/>
            <person name="Toyoda A."/>
            <person name="Kurokawa K."/>
        </authorList>
    </citation>
    <scope>NUCLEOTIDE SEQUENCE</scope>
    <source>
        <strain evidence="2">VL1</strain>
    </source>
</reference>
<protein>
    <submittedName>
        <fullName evidence="2">Uncharacterized protein</fullName>
    </submittedName>
</protein>
<organism evidence="2 3">
    <name type="scientific">Methylobacterium indicum</name>
    <dbReference type="NCBI Taxonomy" id="1775910"/>
    <lineage>
        <taxon>Bacteria</taxon>
        <taxon>Pseudomonadati</taxon>
        <taxon>Pseudomonadota</taxon>
        <taxon>Alphaproteobacteria</taxon>
        <taxon>Hyphomicrobiales</taxon>
        <taxon>Methylobacteriaceae</taxon>
        <taxon>Methylobacterium</taxon>
    </lineage>
</organism>